<organism evidence="9 10">
    <name type="scientific">Sphingomonas hylomeconis</name>
    <dbReference type="NCBI Taxonomy" id="1395958"/>
    <lineage>
        <taxon>Bacteria</taxon>
        <taxon>Pseudomonadati</taxon>
        <taxon>Pseudomonadota</taxon>
        <taxon>Alphaproteobacteria</taxon>
        <taxon>Sphingomonadales</taxon>
        <taxon>Sphingomonadaceae</taxon>
        <taxon>Sphingomonas</taxon>
    </lineage>
</organism>
<keyword evidence="10" id="KW-1185">Reference proteome</keyword>
<dbReference type="PANTHER" id="PTHR35333:SF3">
    <property type="entry name" value="BETA-LACTAMASE-TYPE TRANSPEPTIDASE FOLD CONTAINING PROTEIN"/>
    <property type="match status" value="1"/>
</dbReference>
<dbReference type="PANTHER" id="PTHR35333">
    <property type="entry name" value="BETA-LACTAMASE"/>
    <property type="match status" value="1"/>
</dbReference>
<dbReference type="Proteomes" id="UP001595713">
    <property type="component" value="Unassembled WGS sequence"/>
</dbReference>
<evidence type="ECO:0000256" key="2">
    <source>
        <dbReference type="ARBA" id="ARBA00009009"/>
    </source>
</evidence>
<evidence type="ECO:0000256" key="7">
    <source>
        <dbReference type="SAM" id="SignalP"/>
    </source>
</evidence>
<reference evidence="10" key="1">
    <citation type="journal article" date="2019" name="Int. J. Syst. Evol. Microbiol.">
        <title>The Global Catalogue of Microorganisms (GCM) 10K type strain sequencing project: providing services to taxonomists for standard genome sequencing and annotation.</title>
        <authorList>
            <consortium name="The Broad Institute Genomics Platform"/>
            <consortium name="The Broad Institute Genome Sequencing Center for Infectious Disease"/>
            <person name="Wu L."/>
            <person name="Ma J."/>
        </authorList>
    </citation>
    <scope>NUCLEOTIDE SEQUENCE [LARGE SCALE GENOMIC DNA]</scope>
    <source>
        <strain evidence="10">KCTC 42739</strain>
    </source>
</reference>
<name>A0ABV7SZF3_9SPHN</name>
<dbReference type="Gene3D" id="3.40.710.10">
    <property type="entry name" value="DD-peptidase/beta-lactamase superfamily"/>
    <property type="match status" value="1"/>
</dbReference>
<dbReference type="InterPro" id="IPR012338">
    <property type="entry name" value="Beta-lactam/transpept-like"/>
</dbReference>
<evidence type="ECO:0000256" key="4">
    <source>
        <dbReference type="ARBA" id="ARBA00022801"/>
    </source>
</evidence>
<dbReference type="InterPro" id="IPR000871">
    <property type="entry name" value="Beta-lactam_class-A"/>
</dbReference>
<gene>
    <name evidence="9" type="ORF">ACFONA_17190</name>
</gene>
<dbReference type="EMBL" id="JBHRXP010000009">
    <property type="protein sequence ID" value="MFC3581908.1"/>
    <property type="molecule type" value="Genomic_DNA"/>
</dbReference>
<dbReference type="SUPFAM" id="SSF56601">
    <property type="entry name" value="beta-lactamase/transpeptidase-like"/>
    <property type="match status" value="1"/>
</dbReference>
<comment type="similarity">
    <text evidence="2 6">Belongs to the class-A beta-lactamase family.</text>
</comment>
<protein>
    <recommendedName>
        <fullName evidence="3 6">Beta-lactamase</fullName>
        <ecNumber evidence="3 6">3.5.2.6</ecNumber>
    </recommendedName>
</protein>
<evidence type="ECO:0000313" key="10">
    <source>
        <dbReference type="Proteomes" id="UP001595713"/>
    </source>
</evidence>
<feature type="domain" description="Beta-lactamase class A catalytic" evidence="8">
    <location>
        <begin position="52"/>
        <end position="250"/>
    </location>
</feature>
<dbReference type="PROSITE" id="PS00146">
    <property type="entry name" value="BETA_LACTAMASE_A"/>
    <property type="match status" value="1"/>
</dbReference>
<sequence>MKMRVHLLCRLLLSGIAASFLVPAPAAASSPELIGLEHELNMLVAARPGEYGIAALDLRDGSIVAVNGGISFPMASTVKLAIAATYLAEVDQRQRSLDELISGRSAAKLLELMIVRSDNYATDQLLAAVGGPGAVQQWLSSRNITGMRVDRTIAQLLRERGHLADSKDVATPVAMVALLSRLDSGTVLTAQSRAFLFELMRRCQTGTRRIRALLPAGTLVEDKTGTLDGITNDVGFITMPDGRRVAVAVFARGGRDRQPVIAEVSRVIYDRFADSTRNALAMFMRMR</sequence>
<dbReference type="InterPro" id="IPR023650">
    <property type="entry name" value="Beta-lactam_class-A_AS"/>
</dbReference>
<evidence type="ECO:0000256" key="1">
    <source>
        <dbReference type="ARBA" id="ARBA00001526"/>
    </source>
</evidence>
<evidence type="ECO:0000256" key="5">
    <source>
        <dbReference type="ARBA" id="ARBA00023251"/>
    </source>
</evidence>
<dbReference type="InterPro" id="IPR045155">
    <property type="entry name" value="Beta-lactam_cat"/>
</dbReference>
<feature type="signal peptide" evidence="7">
    <location>
        <begin position="1"/>
        <end position="28"/>
    </location>
</feature>
<dbReference type="PRINTS" id="PR00118">
    <property type="entry name" value="BLACTAMASEA"/>
</dbReference>
<dbReference type="Pfam" id="PF13354">
    <property type="entry name" value="Beta-lactamase2"/>
    <property type="match status" value="1"/>
</dbReference>
<keyword evidence="7" id="KW-0732">Signal</keyword>
<dbReference type="GO" id="GO:0016787">
    <property type="term" value="F:hydrolase activity"/>
    <property type="evidence" value="ECO:0007669"/>
    <property type="project" value="UniProtKB-KW"/>
</dbReference>
<comment type="caution">
    <text evidence="9">The sequence shown here is derived from an EMBL/GenBank/DDBJ whole genome shotgun (WGS) entry which is preliminary data.</text>
</comment>
<dbReference type="EC" id="3.5.2.6" evidence="3 6"/>
<keyword evidence="5 6" id="KW-0046">Antibiotic resistance</keyword>
<comment type="catalytic activity">
    <reaction evidence="1 6">
        <text>a beta-lactam + H2O = a substituted beta-amino acid</text>
        <dbReference type="Rhea" id="RHEA:20401"/>
        <dbReference type="ChEBI" id="CHEBI:15377"/>
        <dbReference type="ChEBI" id="CHEBI:35627"/>
        <dbReference type="ChEBI" id="CHEBI:140347"/>
        <dbReference type="EC" id="3.5.2.6"/>
    </reaction>
</comment>
<proteinExistence type="inferred from homology"/>
<keyword evidence="4 6" id="KW-0378">Hydrolase</keyword>
<accession>A0ABV7SZF3</accession>
<evidence type="ECO:0000259" key="8">
    <source>
        <dbReference type="Pfam" id="PF13354"/>
    </source>
</evidence>
<evidence type="ECO:0000313" key="9">
    <source>
        <dbReference type="EMBL" id="MFC3581908.1"/>
    </source>
</evidence>
<feature type="chain" id="PRO_5047145591" description="Beta-lactamase" evidence="7">
    <location>
        <begin position="29"/>
        <end position="287"/>
    </location>
</feature>
<evidence type="ECO:0000256" key="6">
    <source>
        <dbReference type="RuleBase" id="RU361140"/>
    </source>
</evidence>
<evidence type="ECO:0000256" key="3">
    <source>
        <dbReference type="ARBA" id="ARBA00012865"/>
    </source>
</evidence>